<dbReference type="EMBL" id="JBFXLS010000048">
    <property type="protein sequence ID" value="KAL2823873.1"/>
    <property type="molecule type" value="Genomic_DNA"/>
</dbReference>
<feature type="signal peptide" evidence="1">
    <location>
        <begin position="1"/>
        <end position="17"/>
    </location>
</feature>
<accession>A0ABR4IAK7</accession>
<proteinExistence type="predicted"/>
<name>A0ABR4IAK7_9EURO</name>
<reference evidence="2 3" key="1">
    <citation type="submission" date="2024-07" db="EMBL/GenBank/DDBJ databases">
        <title>Section-level genome sequencing and comparative genomics of Aspergillus sections Usti and Cavernicolus.</title>
        <authorList>
            <consortium name="Lawrence Berkeley National Laboratory"/>
            <person name="Nybo J.L."/>
            <person name="Vesth T.C."/>
            <person name="Theobald S."/>
            <person name="Frisvad J.C."/>
            <person name="Larsen T.O."/>
            <person name="Kjaerboelling I."/>
            <person name="Rothschild-Mancinelli K."/>
            <person name="Lyhne E.K."/>
            <person name="Kogle M.E."/>
            <person name="Barry K."/>
            <person name="Clum A."/>
            <person name="Na H."/>
            <person name="Ledsgaard L."/>
            <person name="Lin J."/>
            <person name="Lipzen A."/>
            <person name="Kuo A."/>
            <person name="Riley R."/>
            <person name="Mondo S."/>
            <person name="LaButti K."/>
            <person name="Haridas S."/>
            <person name="Pangalinan J."/>
            <person name="Salamov A.A."/>
            <person name="Simmons B.A."/>
            <person name="Magnuson J.K."/>
            <person name="Chen J."/>
            <person name="Drula E."/>
            <person name="Henrissat B."/>
            <person name="Wiebenga A."/>
            <person name="Lubbers R.J."/>
            <person name="Gomes A.C."/>
            <person name="Makela M.R."/>
            <person name="Stajich J."/>
            <person name="Grigoriev I.V."/>
            <person name="Mortensen U.H."/>
            <person name="De vries R.P."/>
            <person name="Baker S.E."/>
            <person name="Andersen M.R."/>
        </authorList>
    </citation>
    <scope>NUCLEOTIDE SEQUENCE [LARGE SCALE GENOMIC DNA]</scope>
    <source>
        <strain evidence="2 3">CBS 600.67</strain>
    </source>
</reference>
<evidence type="ECO:0000313" key="3">
    <source>
        <dbReference type="Proteomes" id="UP001610335"/>
    </source>
</evidence>
<keyword evidence="1" id="KW-0732">Signal</keyword>
<organism evidence="2 3">
    <name type="scientific">Aspergillus cavernicola</name>
    <dbReference type="NCBI Taxonomy" id="176166"/>
    <lineage>
        <taxon>Eukaryota</taxon>
        <taxon>Fungi</taxon>
        <taxon>Dikarya</taxon>
        <taxon>Ascomycota</taxon>
        <taxon>Pezizomycotina</taxon>
        <taxon>Eurotiomycetes</taxon>
        <taxon>Eurotiomycetidae</taxon>
        <taxon>Eurotiales</taxon>
        <taxon>Aspergillaceae</taxon>
        <taxon>Aspergillus</taxon>
        <taxon>Aspergillus subgen. Nidulantes</taxon>
    </lineage>
</organism>
<evidence type="ECO:0000313" key="2">
    <source>
        <dbReference type="EMBL" id="KAL2823873.1"/>
    </source>
</evidence>
<protein>
    <submittedName>
        <fullName evidence="2">Uncharacterized protein</fullName>
    </submittedName>
</protein>
<feature type="chain" id="PRO_5047286829" evidence="1">
    <location>
        <begin position="18"/>
        <end position="121"/>
    </location>
</feature>
<keyword evidence="3" id="KW-1185">Reference proteome</keyword>
<dbReference type="Proteomes" id="UP001610335">
    <property type="component" value="Unassembled WGS sequence"/>
</dbReference>
<sequence length="121" mass="13547">MFILNICLLLTWTKVFTTLTVCQGHLTNTAPILITFFGREDIAMLDCLKELQNIFSVLGGILPNCFYLIRTRPLDCGNYSARKLAAEDWLECVPRGLLVSNNRGSCMILGIRNLGKTKCFG</sequence>
<comment type="caution">
    <text evidence="2">The sequence shown here is derived from an EMBL/GenBank/DDBJ whole genome shotgun (WGS) entry which is preliminary data.</text>
</comment>
<gene>
    <name evidence="2" type="ORF">BDW59DRAFT_148128</name>
</gene>
<evidence type="ECO:0000256" key="1">
    <source>
        <dbReference type="SAM" id="SignalP"/>
    </source>
</evidence>